<gene>
    <name evidence="1" type="ORF">SAMN04488052_10399</name>
</gene>
<evidence type="ECO:0000313" key="2">
    <source>
        <dbReference type="Proteomes" id="UP000199657"/>
    </source>
</evidence>
<dbReference type="AlphaFoldDB" id="A0A1H8SQ44"/>
<sequence length="109" mass="12416">MKGIEFWGDSLDVIRNLPEGARAAIGFQLDRLQRGLQPDDFKPMKTIGSGVEEMRVRDAGNAYRVIYFARVEDAVHVLHAFQKKTEKTSKQDLAVAAQRFKQLDAERRP</sequence>
<dbReference type="STRING" id="406100.SAMN04488052_10399"/>
<organism evidence="1 2">
    <name type="scientific">Aquisalimonas asiatica</name>
    <dbReference type="NCBI Taxonomy" id="406100"/>
    <lineage>
        <taxon>Bacteria</taxon>
        <taxon>Pseudomonadati</taxon>
        <taxon>Pseudomonadota</taxon>
        <taxon>Gammaproteobacteria</taxon>
        <taxon>Chromatiales</taxon>
        <taxon>Ectothiorhodospiraceae</taxon>
        <taxon>Aquisalimonas</taxon>
    </lineage>
</organism>
<dbReference type="Pfam" id="PF05973">
    <property type="entry name" value="Gp49"/>
    <property type="match status" value="1"/>
</dbReference>
<accession>A0A1H8SQ44</accession>
<proteinExistence type="predicted"/>
<name>A0A1H8SQ44_9GAMM</name>
<keyword evidence="2" id="KW-1185">Reference proteome</keyword>
<dbReference type="Proteomes" id="UP000199657">
    <property type="component" value="Unassembled WGS sequence"/>
</dbReference>
<protein>
    <submittedName>
        <fullName evidence="1">Phage-related protein</fullName>
    </submittedName>
</protein>
<dbReference type="RefSeq" id="WP_091642213.1">
    <property type="nucleotide sequence ID" value="NZ_FOEG01000003.1"/>
</dbReference>
<reference evidence="1 2" key="1">
    <citation type="submission" date="2016-10" db="EMBL/GenBank/DDBJ databases">
        <authorList>
            <person name="de Groot N.N."/>
        </authorList>
    </citation>
    <scope>NUCLEOTIDE SEQUENCE [LARGE SCALE GENOMIC DNA]</scope>
    <source>
        <strain evidence="1 2">CGMCC 1.6291</strain>
    </source>
</reference>
<dbReference type="OrthoDB" id="9797093at2"/>
<evidence type="ECO:0000313" key="1">
    <source>
        <dbReference type="EMBL" id="SEO80303.1"/>
    </source>
</evidence>
<dbReference type="EMBL" id="FOEG01000003">
    <property type="protein sequence ID" value="SEO80303.1"/>
    <property type="molecule type" value="Genomic_DNA"/>
</dbReference>
<dbReference type="InterPro" id="IPR009241">
    <property type="entry name" value="HigB-like"/>
</dbReference>